<evidence type="ECO:0000313" key="2">
    <source>
        <dbReference type="Proteomes" id="UP001157006"/>
    </source>
</evidence>
<evidence type="ECO:0000313" key="1">
    <source>
        <dbReference type="EMBL" id="CAI8613686.1"/>
    </source>
</evidence>
<proteinExistence type="predicted"/>
<keyword evidence="2" id="KW-1185">Reference proteome</keyword>
<gene>
    <name evidence="1" type="ORF">VFH_V092480</name>
</gene>
<sequence>MHFHRGNSFQTLISQISLFPLYNIPWPPFPLYAHAHDPTTAVSLLSTVRSCSRSNHFRFPATIIDRRFRRFSTVVSTAVSEGFRPPFPKVHMSVPNVGQFIDLLISVPAEGHNNSFAYVMSEWAKQQGEIQGAYQIKVTTSALALLLNSRHNELEKIQVQGHLIKSGTGITTRSKAKSAPNQWVMLPLPTKEQKRKLETQQVQTVENCLSRKGKVSKRAYFGNDSQTQISAQATKRAMGARVNTTNFKRESIFSLSNGKATKRAYVNYCLGRKL</sequence>
<name>A0AAV1AUT5_VICFA</name>
<dbReference type="Proteomes" id="UP001157006">
    <property type="component" value="Chromosome 5"/>
</dbReference>
<protein>
    <submittedName>
        <fullName evidence="1">Uncharacterized protein</fullName>
    </submittedName>
</protein>
<accession>A0AAV1AUT5</accession>
<dbReference type="EMBL" id="OX451740">
    <property type="protein sequence ID" value="CAI8613686.1"/>
    <property type="molecule type" value="Genomic_DNA"/>
</dbReference>
<reference evidence="1 2" key="1">
    <citation type="submission" date="2023-01" db="EMBL/GenBank/DDBJ databases">
        <authorList>
            <person name="Kreplak J."/>
        </authorList>
    </citation>
    <scope>NUCLEOTIDE SEQUENCE [LARGE SCALE GENOMIC DNA]</scope>
</reference>
<organism evidence="1 2">
    <name type="scientific">Vicia faba</name>
    <name type="common">Broad bean</name>
    <name type="synonym">Faba vulgaris</name>
    <dbReference type="NCBI Taxonomy" id="3906"/>
    <lineage>
        <taxon>Eukaryota</taxon>
        <taxon>Viridiplantae</taxon>
        <taxon>Streptophyta</taxon>
        <taxon>Embryophyta</taxon>
        <taxon>Tracheophyta</taxon>
        <taxon>Spermatophyta</taxon>
        <taxon>Magnoliopsida</taxon>
        <taxon>eudicotyledons</taxon>
        <taxon>Gunneridae</taxon>
        <taxon>Pentapetalae</taxon>
        <taxon>rosids</taxon>
        <taxon>fabids</taxon>
        <taxon>Fabales</taxon>
        <taxon>Fabaceae</taxon>
        <taxon>Papilionoideae</taxon>
        <taxon>50 kb inversion clade</taxon>
        <taxon>NPAAA clade</taxon>
        <taxon>Hologalegina</taxon>
        <taxon>IRL clade</taxon>
        <taxon>Fabeae</taxon>
        <taxon>Vicia</taxon>
    </lineage>
</organism>
<dbReference type="AlphaFoldDB" id="A0AAV1AUT5"/>